<dbReference type="AlphaFoldDB" id="A0A845U714"/>
<accession>A0A845U714</accession>
<name>A0A845U714_9PROT</name>
<gene>
    <name evidence="2" type="ORF">GL267_11190</name>
</gene>
<comment type="caution">
    <text evidence="2">The sequence shown here is derived from an EMBL/GenBank/DDBJ whole genome shotgun (WGS) entry which is preliminary data.</text>
</comment>
<dbReference type="EMBL" id="WNJL01000037">
    <property type="protein sequence ID" value="NDU43176.1"/>
    <property type="molecule type" value="Genomic_DNA"/>
</dbReference>
<organism evidence="2">
    <name type="scientific">Acidithiobacillus ferrianus</name>
    <dbReference type="NCBI Taxonomy" id="2678518"/>
    <lineage>
        <taxon>Bacteria</taxon>
        <taxon>Pseudomonadati</taxon>
        <taxon>Pseudomonadota</taxon>
        <taxon>Acidithiobacillia</taxon>
        <taxon>Acidithiobacillales</taxon>
        <taxon>Acidithiobacillaceae</taxon>
        <taxon>Acidithiobacillus</taxon>
    </lineage>
</organism>
<protein>
    <submittedName>
        <fullName evidence="2">Uncharacterized protein</fullName>
    </submittedName>
</protein>
<sequence>MQVQTVTWGSSGSGGHSQVSRDSLSPAQAQAMVRRSLWQMQAMQVAMDRQIARMQRLMRVSFGPFAMPSFNSPVPVTRLLLVPEMPFSGTTPSQSMTMAKGSDTAPSISMTPIPGHRILHVHWDRQQVVSPSPKIPL</sequence>
<proteinExistence type="predicted"/>
<evidence type="ECO:0000256" key="1">
    <source>
        <dbReference type="SAM" id="MobiDB-lite"/>
    </source>
</evidence>
<feature type="region of interest" description="Disordered" evidence="1">
    <location>
        <begin position="1"/>
        <end position="26"/>
    </location>
</feature>
<reference evidence="2" key="1">
    <citation type="submission" date="2019-11" db="EMBL/GenBank/DDBJ databases">
        <title>Acidithiobacillus ferrianus sp. nov.: a facultatively anaerobic and extremely acidophilic chemolithoautotroph.</title>
        <authorList>
            <person name="Norris P.R."/>
            <person name="Falagan C."/>
            <person name="Moya-Beltran A."/>
            <person name="Castro M."/>
            <person name="Quatrini R."/>
            <person name="Johnson D.B."/>
        </authorList>
    </citation>
    <scope>NUCLEOTIDE SEQUENCE [LARGE SCALE GENOMIC DNA]</scope>
    <source>
        <strain evidence="2">MG</strain>
    </source>
</reference>
<evidence type="ECO:0000313" key="2">
    <source>
        <dbReference type="EMBL" id="NDU43176.1"/>
    </source>
</evidence>